<dbReference type="Gene3D" id="3.40.50.720">
    <property type="entry name" value="NAD(P)-binding Rossmann-like Domain"/>
    <property type="match status" value="1"/>
</dbReference>
<dbReference type="EMBL" id="AORC01000011">
    <property type="protein sequence ID" value="EYT48897.1"/>
    <property type="molecule type" value="Genomic_DNA"/>
</dbReference>
<protein>
    <submittedName>
        <fullName evidence="4">Inositol 2-dehydrogenase</fullName>
    </submittedName>
</protein>
<dbReference type="HOGENOM" id="CLU_023194_0_1_11"/>
<accession>A0A022KVW2</accession>
<feature type="domain" description="GFO/IDH/MocA-like oxidoreductase" evidence="3">
    <location>
        <begin position="145"/>
        <end position="260"/>
    </location>
</feature>
<comment type="caution">
    <text evidence="4">The sequence shown here is derived from an EMBL/GenBank/DDBJ whole genome shotgun (WGS) entry which is preliminary data.</text>
</comment>
<dbReference type="PANTHER" id="PTHR43593">
    <property type="match status" value="1"/>
</dbReference>
<dbReference type="Proteomes" id="UP000019754">
    <property type="component" value="Unassembled WGS sequence"/>
</dbReference>
<evidence type="ECO:0000313" key="4">
    <source>
        <dbReference type="EMBL" id="EYT48897.1"/>
    </source>
</evidence>
<evidence type="ECO:0000256" key="1">
    <source>
        <dbReference type="ARBA" id="ARBA00023027"/>
    </source>
</evidence>
<gene>
    <name evidence="4" type="ORF">D641_0109590</name>
</gene>
<dbReference type="SUPFAM" id="SSF55347">
    <property type="entry name" value="Glyceraldehyde-3-phosphate dehydrogenase-like, C-terminal domain"/>
    <property type="match status" value="1"/>
</dbReference>
<dbReference type="InterPro" id="IPR000683">
    <property type="entry name" value="Gfo/Idh/MocA-like_OxRdtase_N"/>
</dbReference>
<dbReference type="RefSeq" id="WP_017823444.1">
    <property type="nucleotide sequence ID" value="NZ_AORC01000011.1"/>
</dbReference>
<dbReference type="InterPro" id="IPR036291">
    <property type="entry name" value="NAD(P)-bd_dom_sf"/>
</dbReference>
<sequence length="349" mass="37497">METIEQYLPREVRVGVIGVGLMGADHVARLASRIKGARVSVVTDYLREKAQEMADGVPGCRVVDTAEELIAAKDVDAVLIASPGTFHRDQAIACIAARKPVLCEKPLAMNPEDAYAVVQAEAEAQKATGRRFVSVGFMRRFDAEYAELKDAIDSGELGQVSVINCKHRNATTHPGFVDSMMVYDSAVHEIDAIHYFLDEAITEVQAVLPLPGPRAAEGQHDPMLLLLRTSSGRIVTDELYVNTDSGYEVRTEVLGSAGIATIGMGITRVTTQMAGGTWGGTVPFDYRPRFAAAYDAEVQAWITAVLDGSNIALRSATAWDGYLAAATCEAAEQALTTPGFVPVTARPRP</sequence>
<organism evidence="4 5">
    <name type="scientific">Brachybacterium muris UCD-AY4</name>
    <dbReference type="NCBI Taxonomy" id="1249481"/>
    <lineage>
        <taxon>Bacteria</taxon>
        <taxon>Bacillati</taxon>
        <taxon>Actinomycetota</taxon>
        <taxon>Actinomycetes</taxon>
        <taxon>Micrococcales</taxon>
        <taxon>Dermabacteraceae</taxon>
        <taxon>Brachybacterium</taxon>
    </lineage>
</organism>
<dbReference type="OrthoDB" id="256869at2"/>
<dbReference type="GO" id="GO:0000166">
    <property type="term" value="F:nucleotide binding"/>
    <property type="evidence" value="ECO:0007669"/>
    <property type="project" value="InterPro"/>
</dbReference>
<name>A0A022KVW2_9MICO</name>
<proteinExistence type="predicted"/>
<evidence type="ECO:0000313" key="5">
    <source>
        <dbReference type="Proteomes" id="UP000019754"/>
    </source>
</evidence>
<dbReference type="SUPFAM" id="SSF51735">
    <property type="entry name" value="NAD(P)-binding Rossmann-fold domains"/>
    <property type="match status" value="1"/>
</dbReference>
<dbReference type="Pfam" id="PF22725">
    <property type="entry name" value="GFO_IDH_MocA_C3"/>
    <property type="match status" value="1"/>
</dbReference>
<dbReference type="PANTHER" id="PTHR43593:SF1">
    <property type="entry name" value="INOSITOL 2-DEHYDROGENASE"/>
    <property type="match status" value="1"/>
</dbReference>
<dbReference type="AlphaFoldDB" id="A0A022KVW2"/>
<dbReference type="Pfam" id="PF01408">
    <property type="entry name" value="GFO_IDH_MocA"/>
    <property type="match status" value="1"/>
</dbReference>
<feature type="domain" description="Gfo/Idh/MocA-like oxidoreductase N-terminal" evidence="2">
    <location>
        <begin position="12"/>
        <end position="127"/>
    </location>
</feature>
<evidence type="ECO:0000259" key="3">
    <source>
        <dbReference type="Pfam" id="PF22725"/>
    </source>
</evidence>
<keyword evidence="5" id="KW-1185">Reference proteome</keyword>
<dbReference type="InterPro" id="IPR050424">
    <property type="entry name" value="Gfo-Idh-MocA_inositol_DH"/>
</dbReference>
<dbReference type="STRING" id="1249481.D641_0109590"/>
<keyword evidence="1" id="KW-0520">NAD</keyword>
<reference evidence="4 5" key="1">
    <citation type="journal article" date="2013" name="Genome Announc.">
        <title>Draft genome sequence of an Actinobacterium, Brachybacterium muris strain UCD-AY4.</title>
        <authorList>
            <person name="Lo J.R."/>
            <person name="Lang J.M."/>
            <person name="Darling A.E."/>
            <person name="Eisen J.A."/>
            <person name="Coil D.A."/>
        </authorList>
    </citation>
    <scope>NUCLEOTIDE SEQUENCE [LARGE SCALE GENOMIC DNA]</scope>
    <source>
        <strain evidence="4 5">UCD-AY4</strain>
    </source>
</reference>
<evidence type="ECO:0000259" key="2">
    <source>
        <dbReference type="Pfam" id="PF01408"/>
    </source>
</evidence>
<dbReference type="InterPro" id="IPR055170">
    <property type="entry name" value="GFO_IDH_MocA-like_dom"/>
</dbReference>
<dbReference type="Gene3D" id="3.30.360.10">
    <property type="entry name" value="Dihydrodipicolinate Reductase, domain 2"/>
    <property type="match status" value="1"/>
</dbReference>